<dbReference type="AlphaFoldDB" id="A0A7W0ADN7"/>
<feature type="repeat" description="ANK" evidence="3">
    <location>
        <begin position="81"/>
        <end position="113"/>
    </location>
</feature>
<keyword evidence="4" id="KW-1133">Transmembrane helix</keyword>
<gene>
    <name evidence="5" type="ORF">H1D44_05935</name>
    <name evidence="6" type="ORF">HOP48_04150</name>
</gene>
<dbReference type="SMART" id="SM00248">
    <property type="entry name" value="ANK"/>
    <property type="match status" value="4"/>
</dbReference>
<dbReference type="PROSITE" id="PS50088">
    <property type="entry name" value="ANK_REPEAT"/>
    <property type="match status" value="5"/>
</dbReference>
<keyword evidence="4" id="KW-0812">Transmembrane</keyword>
<organism evidence="5 7">
    <name type="scientific">Billgrantia kenyensis</name>
    <dbReference type="NCBI Taxonomy" id="321266"/>
    <lineage>
        <taxon>Bacteria</taxon>
        <taxon>Pseudomonadati</taxon>
        <taxon>Pseudomonadota</taxon>
        <taxon>Gammaproteobacteria</taxon>
        <taxon>Oceanospirillales</taxon>
        <taxon>Halomonadaceae</taxon>
        <taxon>Billgrantia</taxon>
    </lineage>
</organism>
<dbReference type="InterPro" id="IPR002110">
    <property type="entry name" value="Ankyrin_rpt"/>
</dbReference>
<protein>
    <submittedName>
        <fullName evidence="5">Ankyrin repeat domain-containing protein</fullName>
    </submittedName>
</protein>
<name>A0A7W0ADN7_9GAMM</name>
<accession>A0A7W0ADN7</accession>
<feature type="repeat" description="ANK" evidence="3">
    <location>
        <begin position="114"/>
        <end position="146"/>
    </location>
</feature>
<feature type="repeat" description="ANK" evidence="3">
    <location>
        <begin position="148"/>
        <end position="180"/>
    </location>
</feature>
<feature type="repeat" description="ANK" evidence="3">
    <location>
        <begin position="181"/>
        <end position="208"/>
    </location>
</feature>
<keyword evidence="1" id="KW-0677">Repeat</keyword>
<evidence type="ECO:0000256" key="4">
    <source>
        <dbReference type="SAM" id="Phobius"/>
    </source>
</evidence>
<dbReference type="SUPFAM" id="SSF48403">
    <property type="entry name" value="Ankyrin repeat"/>
    <property type="match status" value="1"/>
</dbReference>
<dbReference type="EMBL" id="JABFUB010000002">
    <property type="protein sequence ID" value="MCG6660742.1"/>
    <property type="molecule type" value="Genomic_DNA"/>
</dbReference>
<dbReference type="PANTHER" id="PTHR24189:SF50">
    <property type="entry name" value="ANKYRIN REPEAT AND SOCS BOX PROTEIN 2"/>
    <property type="match status" value="1"/>
</dbReference>
<dbReference type="PROSITE" id="PS50297">
    <property type="entry name" value="ANK_REP_REGION"/>
    <property type="match status" value="4"/>
</dbReference>
<evidence type="ECO:0000313" key="5">
    <source>
        <dbReference type="EMBL" id="MBA2778436.1"/>
    </source>
</evidence>
<evidence type="ECO:0000256" key="1">
    <source>
        <dbReference type="ARBA" id="ARBA00022737"/>
    </source>
</evidence>
<comment type="caution">
    <text evidence="5">The sequence shown here is derived from an EMBL/GenBank/DDBJ whole genome shotgun (WGS) entry which is preliminary data.</text>
</comment>
<keyword evidence="8" id="KW-1185">Reference proteome</keyword>
<evidence type="ECO:0000313" key="8">
    <source>
        <dbReference type="Proteomes" id="UP000814353"/>
    </source>
</evidence>
<dbReference type="Proteomes" id="UP000518091">
    <property type="component" value="Unassembled WGS sequence"/>
</dbReference>
<proteinExistence type="predicted"/>
<feature type="repeat" description="ANK" evidence="3">
    <location>
        <begin position="48"/>
        <end position="80"/>
    </location>
</feature>
<dbReference type="Pfam" id="PF12796">
    <property type="entry name" value="Ank_2"/>
    <property type="match status" value="1"/>
</dbReference>
<dbReference type="Pfam" id="PF13637">
    <property type="entry name" value="Ank_4"/>
    <property type="match status" value="1"/>
</dbReference>
<keyword evidence="4" id="KW-0472">Membrane</keyword>
<evidence type="ECO:0000256" key="3">
    <source>
        <dbReference type="PROSITE-ProRule" id="PRU00023"/>
    </source>
</evidence>
<evidence type="ECO:0000256" key="2">
    <source>
        <dbReference type="ARBA" id="ARBA00023043"/>
    </source>
</evidence>
<dbReference type="PANTHER" id="PTHR24189">
    <property type="entry name" value="MYOTROPHIN"/>
    <property type="match status" value="1"/>
</dbReference>
<evidence type="ECO:0000313" key="7">
    <source>
        <dbReference type="Proteomes" id="UP000518091"/>
    </source>
</evidence>
<dbReference type="Gene3D" id="1.25.40.20">
    <property type="entry name" value="Ankyrin repeat-containing domain"/>
    <property type="match status" value="2"/>
</dbReference>
<dbReference type="InterPro" id="IPR050745">
    <property type="entry name" value="Multifunctional_regulatory"/>
</dbReference>
<dbReference type="Proteomes" id="UP000814353">
    <property type="component" value="Unassembled WGS sequence"/>
</dbReference>
<evidence type="ECO:0000313" key="6">
    <source>
        <dbReference type="EMBL" id="MCG6660742.1"/>
    </source>
</evidence>
<dbReference type="InterPro" id="IPR036770">
    <property type="entry name" value="Ankyrin_rpt-contain_sf"/>
</dbReference>
<dbReference type="EMBL" id="JACEFT010000004">
    <property type="protein sequence ID" value="MBA2778436.1"/>
    <property type="molecule type" value="Genomic_DNA"/>
</dbReference>
<reference evidence="5 7" key="2">
    <citation type="submission" date="2020-07" db="EMBL/GenBank/DDBJ databases">
        <title>Identification of Halomonas strains.</title>
        <authorList>
            <person name="Xiao Z."/>
            <person name="Shen J."/>
        </authorList>
    </citation>
    <scope>NUCLEOTIDE SEQUENCE [LARGE SCALE GENOMIC DNA]</scope>
    <source>
        <strain evidence="5 7">DSM 17331</strain>
    </source>
</reference>
<sequence>MSTLRHWITLPYRRYPMLTGGLLPLIVLALFVVMPRMLEPPEQEIDPLGRTALTLAAERGEHEAVMEMIDASTPVDERDRCGWTALMKAAANGHLAMLEELLARGANPEHRDDAGYTALMVAVVNGREATSRALLRVGADVHAVDDQAGWSSLIWAARNGSEELTSLLLAHGADPAHAADDGTTPLQLAREGGHAGVVSQLEAAGARE</sequence>
<feature type="transmembrane region" description="Helical" evidence="4">
    <location>
        <begin position="15"/>
        <end position="34"/>
    </location>
</feature>
<keyword evidence="2 3" id="KW-0040">ANK repeat</keyword>
<dbReference type="RefSeq" id="WP_181513914.1">
    <property type="nucleotide sequence ID" value="NZ_JABFUB010000002.1"/>
</dbReference>
<reference evidence="6 8" key="1">
    <citation type="submission" date="2020-05" db="EMBL/GenBank/DDBJ databases">
        <title>Comparative genomic analysis of denitrifying bacteria from Halomonas genus.</title>
        <authorList>
            <person name="Wang L."/>
            <person name="Shao Z."/>
        </authorList>
    </citation>
    <scope>NUCLEOTIDE SEQUENCE [LARGE SCALE GENOMIC DNA]</scope>
    <source>
        <strain evidence="6 8">DSM 17331</strain>
    </source>
</reference>